<reference evidence="1" key="1">
    <citation type="journal article" date="2021" name="PeerJ">
        <title>Extensive microbial diversity within the chicken gut microbiome revealed by metagenomics and culture.</title>
        <authorList>
            <person name="Gilroy R."/>
            <person name="Ravi A."/>
            <person name="Getino M."/>
            <person name="Pursley I."/>
            <person name="Horton D.L."/>
            <person name="Alikhan N.F."/>
            <person name="Baker D."/>
            <person name="Gharbi K."/>
            <person name="Hall N."/>
            <person name="Watson M."/>
            <person name="Adriaenssens E.M."/>
            <person name="Foster-Nyarko E."/>
            <person name="Jarju S."/>
            <person name="Secka A."/>
            <person name="Antonio M."/>
            <person name="Oren A."/>
            <person name="Chaudhuri R.R."/>
            <person name="La Ragione R."/>
            <person name="Hildebrand F."/>
            <person name="Pallen M.J."/>
        </authorList>
    </citation>
    <scope>NUCLEOTIDE SEQUENCE</scope>
    <source>
        <strain evidence="1">CHK189-29639</strain>
    </source>
</reference>
<reference evidence="1" key="2">
    <citation type="submission" date="2021-09" db="EMBL/GenBank/DDBJ databases">
        <authorList>
            <person name="Gilroy R."/>
        </authorList>
    </citation>
    <scope>NUCLEOTIDE SEQUENCE</scope>
    <source>
        <strain evidence="1">CHK189-29639</strain>
    </source>
</reference>
<sequence length="141" mass="16115">MMTFVFLIFNEAIDVRIVVGANGSDPKFLDAYTQLQYNQWKSQYTTSKLKQMLHTDKIPVSLFDIDEKYRSSVMMEMKKIDHVYYIPRASLLFQALANYYGGISNLIANVKGSCLGDAPGTLNTGRGIWFYTDFKEVNSLK</sequence>
<comment type="caution">
    <text evidence="1">The sequence shown here is derived from an EMBL/GenBank/DDBJ whole genome shotgun (WGS) entry which is preliminary data.</text>
</comment>
<dbReference type="EMBL" id="DYVK01000042">
    <property type="protein sequence ID" value="HJG15317.1"/>
    <property type="molecule type" value="Genomic_DNA"/>
</dbReference>
<dbReference type="AlphaFoldDB" id="A0A921ICN1"/>
<name>A0A921ICN1_9LACO</name>
<proteinExistence type="predicted"/>
<evidence type="ECO:0000313" key="2">
    <source>
        <dbReference type="Proteomes" id="UP000759256"/>
    </source>
</evidence>
<accession>A0A921ICN1</accession>
<dbReference type="Proteomes" id="UP000759256">
    <property type="component" value="Unassembled WGS sequence"/>
</dbReference>
<evidence type="ECO:0000313" key="1">
    <source>
        <dbReference type="EMBL" id="HJG15317.1"/>
    </source>
</evidence>
<organism evidence="1 2">
    <name type="scientific">Ligilactobacillus salivarius</name>
    <dbReference type="NCBI Taxonomy" id="1624"/>
    <lineage>
        <taxon>Bacteria</taxon>
        <taxon>Bacillati</taxon>
        <taxon>Bacillota</taxon>
        <taxon>Bacilli</taxon>
        <taxon>Lactobacillales</taxon>
        <taxon>Lactobacillaceae</taxon>
        <taxon>Ligilactobacillus</taxon>
    </lineage>
</organism>
<gene>
    <name evidence="1" type="ORF">K8V06_04145</name>
</gene>
<protein>
    <submittedName>
        <fullName evidence="1">Uncharacterized protein</fullName>
    </submittedName>
</protein>